<evidence type="ECO:0000256" key="1">
    <source>
        <dbReference type="ARBA" id="ARBA00005870"/>
    </source>
</evidence>
<dbReference type="PRINTS" id="PR00315">
    <property type="entry name" value="ELONGATNFCT"/>
</dbReference>
<dbReference type="SUPFAM" id="SSF54211">
    <property type="entry name" value="Ribosomal protein S5 domain 2-like"/>
    <property type="match status" value="1"/>
</dbReference>
<dbReference type="InterPro" id="IPR005225">
    <property type="entry name" value="Small_GTP-bd"/>
</dbReference>
<feature type="binding site" evidence="7">
    <location>
        <begin position="19"/>
        <end position="26"/>
    </location>
    <ligand>
        <name>GTP</name>
        <dbReference type="ChEBI" id="CHEBI:37565"/>
    </ligand>
</feature>
<dbReference type="CDD" id="cd01434">
    <property type="entry name" value="EFG_mtEFG1_IV"/>
    <property type="match status" value="1"/>
</dbReference>
<dbReference type="EMBL" id="LQQC01000010">
    <property type="protein sequence ID" value="KXZ58579.1"/>
    <property type="molecule type" value="Genomic_DNA"/>
</dbReference>
<dbReference type="SUPFAM" id="SSF54980">
    <property type="entry name" value="EF-G C-terminal domain-like"/>
    <property type="match status" value="2"/>
</dbReference>
<comment type="similarity">
    <text evidence="1 7">Belongs to the TRAFAC class translation factor GTPase superfamily. Classic translation factor GTPase family. EF-G/EF-2 subfamily.</text>
</comment>
<evidence type="ECO:0000256" key="4">
    <source>
        <dbReference type="ARBA" id="ARBA00022917"/>
    </source>
</evidence>
<dbReference type="FunFam" id="3.30.70.240:FF:000001">
    <property type="entry name" value="Elongation factor G"/>
    <property type="match status" value="1"/>
</dbReference>
<dbReference type="FunFam" id="3.30.230.10:FF:000003">
    <property type="entry name" value="Elongation factor G"/>
    <property type="match status" value="1"/>
</dbReference>
<dbReference type="Gene3D" id="3.30.70.870">
    <property type="entry name" value="Elongation Factor G (Translational Gtpase), domain 3"/>
    <property type="match status" value="1"/>
</dbReference>
<comment type="subcellular location">
    <subcellularLocation>
        <location evidence="7">Cytoplasm</location>
    </subcellularLocation>
</comment>
<keyword evidence="2 7" id="KW-0547">Nucleotide-binding</keyword>
<dbReference type="InterPro" id="IPR005517">
    <property type="entry name" value="Transl_elong_EFG/EF2_IV"/>
</dbReference>
<accession>A0A150H903</accession>
<dbReference type="InterPro" id="IPR014721">
    <property type="entry name" value="Ribsml_uS5_D2-typ_fold_subgr"/>
</dbReference>
<dbReference type="NCBIfam" id="TIGR00231">
    <property type="entry name" value="small_GTP"/>
    <property type="match status" value="1"/>
</dbReference>
<organism evidence="10 11">
    <name type="scientific">Brevibacterium ravenspurgense</name>
    <dbReference type="NCBI Taxonomy" id="479117"/>
    <lineage>
        <taxon>Bacteria</taxon>
        <taxon>Bacillati</taxon>
        <taxon>Actinomycetota</taxon>
        <taxon>Actinomycetes</taxon>
        <taxon>Micrococcales</taxon>
        <taxon>Brevibacteriaceae</taxon>
        <taxon>Brevibacterium</taxon>
    </lineage>
</organism>
<dbReference type="Gene3D" id="3.30.230.10">
    <property type="match status" value="1"/>
</dbReference>
<dbReference type="CDD" id="cd03713">
    <property type="entry name" value="EFG_mtEFG_C"/>
    <property type="match status" value="1"/>
</dbReference>
<dbReference type="InterPro" id="IPR047872">
    <property type="entry name" value="EFG_IV"/>
</dbReference>
<evidence type="ECO:0000259" key="9">
    <source>
        <dbReference type="PROSITE" id="PS51722"/>
    </source>
</evidence>
<name>A0A150H903_9MICO</name>
<dbReference type="RefSeq" id="WP_062022166.1">
    <property type="nucleotide sequence ID" value="NZ_LQQC01000010.1"/>
</dbReference>
<dbReference type="Gene3D" id="3.30.70.240">
    <property type="match status" value="1"/>
</dbReference>
<dbReference type="Gene3D" id="3.40.50.300">
    <property type="entry name" value="P-loop containing nucleotide triphosphate hydrolases"/>
    <property type="match status" value="1"/>
</dbReference>
<dbReference type="Pfam" id="PF00679">
    <property type="entry name" value="EFG_C"/>
    <property type="match status" value="1"/>
</dbReference>
<dbReference type="Proteomes" id="UP000243589">
    <property type="component" value="Unassembled WGS sequence"/>
</dbReference>
<dbReference type="GO" id="GO:0032790">
    <property type="term" value="P:ribosome disassembly"/>
    <property type="evidence" value="ECO:0007669"/>
    <property type="project" value="TreeGrafter"/>
</dbReference>
<dbReference type="Pfam" id="PF03144">
    <property type="entry name" value="GTP_EFTU_D2"/>
    <property type="match status" value="1"/>
</dbReference>
<dbReference type="InterPro" id="IPR004540">
    <property type="entry name" value="Transl_elong_EFG/EF2"/>
</dbReference>
<dbReference type="SUPFAM" id="SSF50447">
    <property type="entry name" value="Translation proteins"/>
    <property type="match status" value="1"/>
</dbReference>
<dbReference type="HAMAP" id="MF_00054_B">
    <property type="entry name" value="EF_G_EF_2_B"/>
    <property type="match status" value="1"/>
</dbReference>
<dbReference type="FunFam" id="3.40.50.300:FF:000029">
    <property type="entry name" value="Elongation factor G"/>
    <property type="match status" value="1"/>
</dbReference>
<dbReference type="InterPro" id="IPR020568">
    <property type="entry name" value="Ribosomal_Su5_D2-typ_SF"/>
</dbReference>
<evidence type="ECO:0000256" key="2">
    <source>
        <dbReference type="ARBA" id="ARBA00022741"/>
    </source>
</evidence>
<dbReference type="PATRIC" id="fig|479117.4.peg.1615"/>
<dbReference type="InterPro" id="IPR035647">
    <property type="entry name" value="EFG_III/V"/>
</dbReference>
<dbReference type="InterPro" id="IPR000640">
    <property type="entry name" value="EFG_V-like"/>
</dbReference>
<dbReference type="Pfam" id="PF00009">
    <property type="entry name" value="GTP_EFTU"/>
    <property type="match status" value="1"/>
</dbReference>
<dbReference type="SMART" id="SM00889">
    <property type="entry name" value="EFG_IV"/>
    <property type="match status" value="1"/>
</dbReference>
<evidence type="ECO:0000256" key="8">
    <source>
        <dbReference type="NCBIfam" id="TIGR00484"/>
    </source>
</evidence>
<feature type="binding site" evidence="7">
    <location>
        <begin position="83"/>
        <end position="87"/>
    </location>
    <ligand>
        <name>GTP</name>
        <dbReference type="ChEBI" id="CHEBI:37565"/>
    </ligand>
</feature>
<dbReference type="PROSITE" id="PS51722">
    <property type="entry name" value="G_TR_2"/>
    <property type="match status" value="1"/>
</dbReference>
<dbReference type="SUPFAM" id="SSF52540">
    <property type="entry name" value="P-loop containing nucleoside triphosphate hydrolases"/>
    <property type="match status" value="1"/>
</dbReference>
<dbReference type="AlphaFoldDB" id="A0A150H903"/>
<comment type="caution">
    <text evidence="10">The sequence shown here is derived from an EMBL/GenBank/DDBJ whole genome shotgun (WGS) entry which is preliminary data.</text>
</comment>
<dbReference type="PANTHER" id="PTHR43261">
    <property type="entry name" value="TRANSLATION ELONGATION FACTOR G-RELATED"/>
    <property type="match status" value="1"/>
</dbReference>
<dbReference type="InterPro" id="IPR004161">
    <property type="entry name" value="EFTu-like_2"/>
</dbReference>
<evidence type="ECO:0000313" key="11">
    <source>
        <dbReference type="Proteomes" id="UP000243589"/>
    </source>
</evidence>
<dbReference type="InterPro" id="IPR035649">
    <property type="entry name" value="EFG_V"/>
</dbReference>
<dbReference type="PANTHER" id="PTHR43261:SF1">
    <property type="entry name" value="RIBOSOME-RELEASING FACTOR 2, MITOCHONDRIAL"/>
    <property type="match status" value="1"/>
</dbReference>
<dbReference type="GO" id="GO:0003924">
    <property type="term" value="F:GTPase activity"/>
    <property type="evidence" value="ECO:0007669"/>
    <property type="project" value="InterPro"/>
</dbReference>
<reference evidence="10 11" key="1">
    <citation type="submission" date="2016-01" db="EMBL/GenBank/DDBJ databases">
        <title>Use of Whole Genome Sequencing to ascertain that Brevibacterium massiliense (Roux, Raoult 2009) is a later heterotypic synonym of Brevibacterium ravenspurgense (Mages 2008).</title>
        <authorList>
            <person name="Bernier A.-M."/>
            <person name="Burdz T."/>
            <person name="Huynh C."/>
            <person name="Pachecho A.L."/>
            <person name="Wiebe D."/>
            <person name="Bonner C."/>
            <person name="Bernard K."/>
        </authorList>
    </citation>
    <scope>NUCLEOTIDE SEQUENCE [LARGE SCALE GENOMIC DNA]</scope>
    <source>
        <strain evidence="10 11">CCUG56047</strain>
    </source>
</reference>
<dbReference type="Pfam" id="PF03764">
    <property type="entry name" value="EFG_IV"/>
    <property type="match status" value="1"/>
</dbReference>
<dbReference type="Gene3D" id="2.40.30.10">
    <property type="entry name" value="Translation factors"/>
    <property type="match status" value="1"/>
</dbReference>
<keyword evidence="7" id="KW-0963">Cytoplasm</keyword>
<keyword evidence="3 7" id="KW-0251">Elongation factor</keyword>
<sequence>MALEVLTDLNKVRNIGIMAHIDAGKTTTTERILFYTGVNYKLGETHDGASTMDWMEQEQERGITITSAATTCYWEDNQINIIDTPGHVDFTVEVERSLRVLDGAVAVFDGKEGVEPQSETVWRQADKYDVPRVCFVNKMDKLGADFYYTVGTIKDRLGAKPLVIQLPIGAESDFEGVVDLLEMKAYVWPDETKMGQDMQEIEIPADLQERAEEYRAALVEDVAEANEELMEKYLEEGELSIDEIKAGIRQLTIASEAFPVMCGSAFKNKGVQKVLDAVIDYLPSPLDVPPVTGLVYGKENEEVVRKPSKDEPFSALAFKVATHPFFGSLTYIRVYSGHVKSGDTLLNTTTGKRERVGKLFQMHSNKENPVEEAFAGHIYAFIGLKDTTTGDTLSDPANPVVLESMAFPEPVIFVSIEPKTKGDQEKLSSAIQKLVKEDPTFTVNLNEETGQTEIGGMGELHLDVFVDRMKREFKVEANIGKPQVAYRETIRKTVEKYDYTHKKQTGGSGQFAKVQITIEPMEVEGDKIYEFDNAITGGRVPREYIPSVDAGIQDAMQVGVLAGYPMVGIKATLVDGAYHDVDSSEMAFKLAGSMAFKEAAPKARPVLLEPLMDVEVRTPEEYMGDVIGDLNSRRGQVQSMEDATGIKVVRALVPLSEMFGYIGDLRSKTQGRAVYGMQFHSYAEVPQNVSDEIIQKTRGGE</sequence>
<dbReference type="CDD" id="cd16262">
    <property type="entry name" value="EFG_III"/>
    <property type="match status" value="1"/>
</dbReference>
<dbReference type="GO" id="GO:0005525">
    <property type="term" value="F:GTP binding"/>
    <property type="evidence" value="ECO:0007669"/>
    <property type="project" value="UniProtKB-UniRule"/>
</dbReference>
<dbReference type="InterPro" id="IPR027417">
    <property type="entry name" value="P-loop_NTPase"/>
</dbReference>
<dbReference type="InterPro" id="IPR000795">
    <property type="entry name" value="T_Tr_GTP-bd_dom"/>
</dbReference>
<keyword evidence="5 7" id="KW-0342">GTP-binding</keyword>
<evidence type="ECO:0000256" key="3">
    <source>
        <dbReference type="ARBA" id="ARBA00022768"/>
    </source>
</evidence>
<dbReference type="FunFam" id="3.30.70.870:FF:000001">
    <property type="entry name" value="Elongation factor G"/>
    <property type="match status" value="1"/>
</dbReference>
<protein>
    <recommendedName>
        <fullName evidence="7 8">Elongation factor G</fullName>
        <shortName evidence="7">EF-G</shortName>
    </recommendedName>
</protein>
<feature type="domain" description="Tr-type G" evidence="9">
    <location>
        <begin position="10"/>
        <end position="286"/>
    </location>
</feature>
<evidence type="ECO:0000256" key="5">
    <source>
        <dbReference type="ARBA" id="ARBA00023134"/>
    </source>
</evidence>
<feature type="binding site" evidence="7">
    <location>
        <begin position="137"/>
        <end position="140"/>
    </location>
    <ligand>
        <name>GTP</name>
        <dbReference type="ChEBI" id="CHEBI:37565"/>
    </ligand>
</feature>
<evidence type="ECO:0000256" key="6">
    <source>
        <dbReference type="ARBA" id="ARBA00024731"/>
    </source>
</evidence>
<dbReference type="Pfam" id="PF14492">
    <property type="entry name" value="EFG_III"/>
    <property type="match status" value="1"/>
</dbReference>
<evidence type="ECO:0000256" key="7">
    <source>
        <dbReference type="HAMAP-Rule" id="MF_00054"/>
    </source>
</evidence>
<dbReference type="InterPro" id="IPR031157">
    <property type="entry name" value="G_TR_CS"/>
</dbReference>
<dbReference type="InterPro" id="IPR041095">
    <property type="entry name" value="EFG_II"/>
</dbReference>
<gene>
    <name evidence="7 10" type="primary">fusA</name>
    <name evidence="10" type="ORF">Bravens_01632</name>
</gene>
<dbReference type="PROSITE" id="PS00301">
    <property type="entry name" value="G_TR_1"/>
    <property type="match status" value="1"/>
</dbReference>
<dbReference type="InterPro" id="IPR009000">
    <property type="entry name" value="Transl_B-barrel_sf"/>
</dbReference>
<dbReference type="CDD" id="cd01886">
    <property type="entry name" value="EF-G"/>
    <property type="match status" value="1"/>
</dbReference>
<evidence type="ECO:0000313" key="10">
    <source>
        <dbReference type="EMBL" id="KXZ58579.1"/>
    </source>
</evidence>
<comment type="function">
    <text evidence="6 7">Catalyzes the GTP-dependent ribosomal translocation step during translation elongation. During this step, the ribosome changes from the pre-translocational (PRE) to the post-translocational (POST) state as the newly formed A-site-bound peptidyl-tRNA and P-site-bound deacylated tRNA move to the P and E sites, respectively. Catalyzes the coordinated movement of the two tRNA molecules, the mRNA and conformational changes in the ribosome.</text>
</comment>
<dbReference type="GO" id="GO:0003746">
    <property type="term" value="F:translation elongation factor activity"/>
    <property type="evidence" value="ECO:0007669"/>
    <property type="project" value="UniProtKB-UniRule"/>
</dbReference>
<dbReference type="NCBIfam" id="NF009381">
    <property type="entry name" value="PRK12740.1-5"/>
    <property type="match status" value="1"/>
</dbReference>
<dbReference type="FunFam" id="2.40.30.10:FF:000006">
    <property type="entry name" value="Elongation factor G"/>
    <property type="match status" value="1"/>
</dbReference>
<dbReference type="NCBIfam" id="TIGR00484">
    <property type="entry name" value="EF-G"/>
    <property type="match status" value="1"/>
</dbReference>
<dbReference type="InterPro" id="IPR009022">
    <property type="entry name" value="EFG_III"/>
</dbReference>
<dbReference type="SMART" id="SM00838">
    <property type="entry name" value="EFG_C"/>
    <property type="match status" value="1"/>
</dbReference>
<dbReference type="CDD" id="cd04088">
    <property type="entry name" value="EFG_mtEFG_II"/>
    <property type="match status" value="1"/>
</dbReference>
<dbReference type="GO" id="GO:0005737">
    <property type="term" value="C:cytoplasm"/>
    <property type="evidence" value="ECO:0007669"/>
    <property type="project" value="UniProtKB-SubCell"/>
</dbReference>
<keyword evidence="11" id="KW-1185">Reference proteome</keyword>
<keyword evidence="4 7" id="KW-0648">Protein biosynthesis</keyword>
<proteinExistence type="inferred from homology"/>